<dbReference type="Proteomes" id="UP001227230">
    <property type="component" value="Chromosome 18"/>
</dbReference>
<dbReference type="InterPro" id="IPR011009">
    <property type="entry name" value="Kinase-like_dom_sf"/>
</dbReference>
<dbReference type="PANTHER" id="PTHR44329:SF128">
    <property type="entry name" value="SERINE_THREONINE-PROTEIN KINASE STY46"/>
    <property type="match status" value="1"/>
</dbReference>
<accession>A0ABY9DW01</accession>
<dbReference type="PANTHER" id="PTHR44329">
    <property type="entry name" value="SERINE/THREONINE-PROTEIN KINASE TNNI3K-RELATED"/>
    <property type="match status" value="1"/>
</dbReference>
<dbReference type="EMBL" id="CP126665">
    <property type="protein sequence ID" value="WKA11602.1"/>
    <property type="molecule type" value="Genomic_DNA"/>
</dbReference>
<feature type="domain" description="Protein kinase" evidence="1">
    <location>
        <begin position="1"/>
        <end position="65"/>
    </location>
</feature>
<protein>
    <recommendedName>
        <fullName evidence="1">Protein kinase domain-containing protein</fullName>
    </recommendedName>
</protein>
<evidence type="ECO:0000313" key="3">
    <source>
        <dbReference type="Proteomes" id="UP001227230"/>
    </source>
</evidence>
<evidence type="ECO:0000259" key="1">
    <source>
        <dbReference type="PROSITE" id="PS50011"/>
    </source>
</evidence>
<name>A0ABY9DW01_VITVI</name>
<evidence type="ECO:0000313" key="2">
    <source>
        <dbReference type="EMBL" id="WKA11602.1"/>
    </source>
</evidence>
<dbReference type="InterPro" id="IPR051681">
    <property type="entry name" value="Ser/Thr_Kinases-Pseudokinases"/>
</dbReference>
<dbReference type="PROSITE" id="PS50011">
    <property type="entry name" value="PROTEIN_KINASE_DOM"/>
    <property type="match status" value="1"/>
</dbReference>
<gene>
    <name evidence="2" type="ORF">VitviT2T_029083</name>
</gene>
<dbReference type="Pfam" id="PF07714">
    <property type="entry name" value="PK_Tyr_Ser-Thr"/>
    <property type="match status" value="1"/>
</dbReference>
<dbReference type="SUPFAM" id="SSF56112">
    <property type="entry name" value="Protein kinase-like (PK-like)"/>
    <property type="match status" value="1"/>
</dbReference>
<keyword evidence="3" id="KW-1185">Reference proteome</keyword>
<proteinExistence type="predicted"/>
<organism evidence="2 3">
    <name type="scientific">Vitis vinifera</name>
    <name type="common">Grape</name>
    <dbReference type="NCBI Taxonomy" id="29760"/>
    <lineage>
        <taxon>Eukaryota</taxon>
        <taxon>Viridiplantae</taxon>
        <taxon>Streptophyta</taxon>
        <taxon>Embryophyta</taxon>
        <taxon>Tracheophyta</taxon>
        <taxon>Spermatophyta</taxon>
        <taxon>Magnoliopsida</taxon>
        <taxon>eudicotyledons</taxon>
        <taxon>Gunneridae</taxon>
        <taxon>Pentapetalae</taxon>
        <taxon>rosids</taxon>
        <taxon>Vitales</taxon>
        <taxon>Vitaceae</taxon>
        <taxon>Viteae</taxon>
        <taxon>Vitis</taxon>
    </lineage>
</organism>
<sequence>MRKVRHKNVVQFIGACTRLPSLYIVTKFMSGGGVYDYLHKQNGVFKLSALLKVAIHVSKGMNYLH</sequence>
<reference evidence="2 3" key="1">
    <citation type="journal article" date="2023" name="Hortic Res">
        <title>The complete reference genome for grapevine (Vitis vinifera L.) genetics and breeding.</title>
        <authorList>
            <person name="Shi X."/>
            <person name="Cao S."/>
            <person name="Wang X."/>
            <person name="Huang S."/>
            <person name="Wang Y."/>
            <person name="Liu Z."/>
            <person name="Liu W."/>
            <person name="Leng X."/>
            <person name="Peng Y."/>
            <person name="Wang N."/>
            <person name="Wang Y."/>
            <person name="Ma Z."/>
            <person name="Xu X."/>
            <person name="Zhang F."/>
            <person name="Xue H."/>
            <person name="Zhong H."/>
            <person name="Wang Y."/>
            <person name="Zhang K."/>
            <person name="Velt A."/>
            <person name="Avia K."/>
            <person name="Holtgrawe D."/>
            <person name="Grimplet J."/>
            <person name="Matus J.T."/>
            <person name="Ware D."/>
            <person name="Wu X."/>
            <person name="Wang H."/>
            <person name="Liu C."/>
            <person name="Fang Y."/>
            <person name="Rustenholz C."/>
            <person name="Cheng Z."/>
            <person name="Xiao H."/>
            <person name="Zhou Y."/>
        </authorList>
    </citation>
    <scope>NUCLEOTIDE SEQUENCE [LARGE SCALE GENOMIC DNA]</scope>
    <source>
        <strain evidence="3">cv. Pinot noir / PN40024</strain>
        <tissue evidence="2">Leaf</tissue>
    </source>
</reference>
<dbReference type="Gene3D" id="1.10.510.10">
    <property type="entry name" value="Transferase(Phosphotransferase) domain 1"/>
    <property type="match status" value="1"/>
</dbReference>
<dbReference type="InterPro" id="IPR000719">
    <property type="entry name" value="Prot_kinase_dom"/>
</dbReference>
<dbReference type="InterPro" id="IPR001245">
    <property type="entry name" value="Ser-Thr/Tyr_kinase_cat_dom"/>
</dbReference>